<dbReference type="Proteomes" id="UP001523543">
    <property type="component" value="Unassembled WGS sequence"/>
</dbReference>
<comment type="caution">
    <text evidence="2">The sequence shown here is derived from an EMBL/GenBank/DDBJ whole genome shotgun (WGS) entry which is preliminary data.</text>
</comment>
<keyword evidence="1" id="KW-0472">Membrane</keyword>
<evidence type="ECO:0000313" key="5">
    <source>
        <dbReference type="Proteomes" id="UP000075312"/>
    </source>
</evidence>
<evidence type="ECO:0000313" key="3">
    <source>
        <dbReference type="EMBL" id="KXV71721.1"/>
    </source>
</evidence>
<keyword evidence="1" id="KW-0812">Transmembrane</keyword>
<reference evidence="5 6" key="1">
    <citation type="submission" date="2015-06" db="EMBL/GenBank/DDBJ databases">
        <title>Improved classification and identification of acetic acid bacteria using matrix-assisted laser desorption/ionization time-of-flight mass spectrometry; Gluconobacter nephelii and Gluconobacter uchimurae are later heterotypic synonyms of Gluconobacter japonicus and Gluconobacter oxydans, respectively.</title>
        <authorList>
            <person name="Li L."/>
            <person name="Cleenwerck I."/>
            <person name="De Vuyst L."/>
            <person name="Vandamme P."/>
        </authorList>
    </citation>
    <scope>NUCLEOTIDE SEQUENCE [LARGE SCALE GENOMIC DNA]</scope>
    <source>
        <strain evidence="3 5">LMG 1608</strain>
        <strain evidence="2 6">LMG 1625</strain>
    </source>
</reference>
<dbReference type="PANTHER" id="PTHR37314">
    <property type="entry name" value="SLR0142 PROTEIN"/>
    <property type="match status" value="1"/>
</dbReference>
<evidence type="ECO:0000313" key="2">
    <source>
        <dbReference type="EMBL" id="KXU95326.1"/>
    </source>
</evidence>
<proteinExistence type="predicted"/>
<dbReference type="EMBL" id="LHZY01000017">
    <property type="protein sequence ID" value="KXV71721.1"/>
    <property type="molecule type" value="Genomic_DNA"/>
</dbReference>
<keyword evidence="1" id="KW-1133">Transmembrane helix</keyword>
<dbReference type="Proteomes" id="UP000075473">
    <property type="component" value="Unassembled WGS sequence"/>
</dbReference>
<feature type="transmembrane region" description="Helical" evidence="1">
    <location>
        <begin position="215"/>
        <end position="237"/>
    </location>
</feature>
<feature type="transmembrane region" description="Helical" evidence="1">
    <location>
        <begin position="123"/>
        <end position="141"/>
    </location>
</feature>
<accession>A0A149QDW3</accession>
<dbReference type="PATRIC" id="fig|178900.5.peg.2205"/>
<evidence type="ECO:0000313" key="6">
    <source>
        <dbReference type="Proteomes" id="UP000075473"/>
    </source>
</evidence>
<dbReference type="InterPro" id="IPR010699">
    <property type="entry name" value="DUF1275"/>
</dbReference>
<evidence type="ECO:0000256" key="1">
    <source>
        <dbReference type="SAM" id="Phobius"/>
    </source>
</evidence>
<feature type="transmembrane region" description="Helical" evidence="1">
    <location>
        <begin position="61"/>
        <end position="83"/>
    </location>
</feature>
<name>A0A149QDW3_9PROT</name>
<protein>
    <submittedName>
        <fullName evidence="4">DUF1275 domain-containing protein</fullName>
    </submittedName>
</protein>
<dbReference type="RefSeq" id="WP_062142108.1">
    <property type="nucleotide sequence ID" value="NZ_JAMYZR010000015.1"/>
</dbReference>
<keyword evidence="7" id="KW-1185">Reference proteome</keyword>
<evidence type="ECO:0000313" key="7">
    <source>
        <dbReference type="Proteomes" id="UP001523543"/>
    </source>
</evidence>
<dbReference type="EMBL" id="LHZA01000135">
    <property type="protein sequence ID" value="KXU95326.1"/>
    <property type="molecule type" value="Genomic_DNA"/>
</dbReference>
<feature type="transmembrane region" description="Helical" evidence="1">
    <location>
        <begin position="21"/>
        <end position="41"/>
    </location>
</feature>
<dbReference type="PANTHER" id="PTHR37314:SF4">
    <property type="entry name" value="UPF0700 TRANSMEMBRANE PROTEIN YOAK"/>
    <property type="match status" value="1"/>
</dbReference>
<dbReference type="Proteomes" id="UP000075312">
    <property type="component" value="Unassembled WGS sequence"/>
</dbReference>
<organism evidence="2 6">
    <name type="scientific">Acetobacter cerevisiae</name>
    <dbReference type="NCBI Taxonomy" id="178900"/>
    <lineage>
        <taxon>Bacteria</taxon>
        <taxon>Pseudomonadati</taxon>
        <taxon>Pseudomonadota</taxon>
        <taxon>Alphaproteobacteria</taxon>
        <taxon>Acetobacterales</taxon>
        <taxon>Acetobacteraceae</taxon>
        <taxon>Acetobacter</taxon>
    </lineage>
</organism>
<sequence>MLFLEKGSRSFLHDRQLGCSLALVAGAVNVAGFLSVGSYCANMTGNVTAFAIGLQKGQAEEVLTCVALIASFFLGAMMCTFLVNGGRRRGQKAIYAYSILLEGLLLATINLAQFFWLPPSGHHILPPLGLSFLMGLQNATVTRISGSVVRTTHVTGMITDLGIELADWVDAFRHPVDPEHHAKTVLRLRLHSKIIACFIAGGAVGAFGYTTWPRFFLMGVACVVIALALPGILANAFPVSSGQTERNTTPPPSL</sequence>
<dbReference type="EMBL" id="JAMYZR010000015">
    <property type="protein sequence ID" value="MCP1246318.1"/>
    <property type="molecule type" value="Genomic_DNA"/>
</dbReference>
<dbReference type="Pfam" id="PF06912">
    <property type="entry name" value="DUF1275"/>
    <property type="match status" value="1"/>
</dbReference>
<dbReference type="AlphaFoldDB" id="A0A149QDW3"/>
<reference evidence="4 7" key="2">
    <citation type="submission" date="2022-06" db="EMBL/GenBank/DDBJ databases">
        <title>Acetobacer genomes from food samples.</title>
        <authorList>
            <person name="Sombolestani A."/>
        </authorList>
    </citation>
    <scope>NUCLEOTIDE SEQUENCE [LARGE SCALE GENOMIC DNA]</scope>
    <source>
        <strain evidence="4 7">R-83281</strain>
    </source>
</reference>
<feature type="transmembrane region" description="Helical" evidence="1">
    <location>
        <begin position="190"/>
        <end position="209"/>
    </location>
</feature>
<evidence type="ECO:0000313" key="4">
    <source>
        <dbReference type="EMBL" id="MCP1246318.1"/>
    </source>
</evidence>
<gene>
    <name evidence="2" type="ORF">AD928_05900</name>
    <name evidence="3" type="ORF">AD952_07660</name>
    <name evidence="4" type="ORF">NKW54_10240</name>
</gene>
<feature type="transmembrane region" description="Helical" evidence="1">
    <location>
        <begin position="95"/>
        <end position="117"/>
    </location>
</feature>